<gene>
    <name evidence="2" type="ORF">IAR55_003881</name>
</gene>
<proteinExistence type="predicted"/>
<name>A0AAW0YYD7_9TREE</name>
<dbReference type="Proteomes" id="UP001388673">
    <property type="component" value="Unassembled WGS sequence"/>
</dbReference>
<dbReference type="GeneID" id="92181139"/>
<evidence type="ECO:0000313" key="2">
    <source>
        <dbReference type="EMBL" id="KAK8853179.1"/>
    </source>
</evidence>
<sequence length="714" mass="80173">MSQDFTQQLNQAQQLIQTLLDHIHSFPIERLIYHAPILDRIRWETWQQDEVMGLKKFVEGVEHHERLISGMISSGIPPQDDPIPSVQGLTTFWKIVITSPPPIVGVRMAMGGDRGRAFGLSSSSSSSSIASSGRGKLAGQENGKGKGKGKEKEKEKEVWVDVIAQGGREWVRIYSKKISHLLAEFREMDSYINSDFDSESEDDAETSTVNAHHKMNDQMTNSLIATARDLIHASSMIPRIPGVPPPKITLRLTRIPSCPLVLEGFEEGDGEWPDDRIPRTFELIRGMGINLVFGDLSSEPLSTLRGHPIPAKSLPSLRLNLDITALMGLCSDVLHHPLPKNKEEAARRSLRPAGHLIGNALTSARGRDGTGRGKGKAKKGDEQDEEEMELLQGQSQNSVELYRCILEEMDRPFIEEFHGVIMDAWRLMKRKDGAHRLPRDPGLNGDAEQVDDGDDKSADDLPDIEFWTTRQAAQYTYEALNSGPAHGYGGEQRRMLRMLGLEEGDFFQGSRYEGKEGVLKGFKVKKFDDGEGDEYDNLGRRDDSPSWKLERCSLEGKEVDRPGLDTTLEAITRIFLDEYYASTMTMRSTNHGGKATLPNFLQPKKMPSPPVAKISLPFPVVSLHSLSRGAKEGMTTVMMGTATLKEVWSQTRWRIRGWERAGYVWDDSKVGEEGEEEKEEREKGFATVMIFPYRVFGEGKRVRFEQGDYSYPLR</sequence>
<feature type="region of interest" description="Disordered" evidence="1">
    <location>
        <begin position="359"/>
        <end position="393"/>
    </location>
</feature>
<protein>
    <submittedName>
        <fullName evidence="2">Uncharacterized protein</fullName>
    </submittedName>
</protein>
<feature type="compositionally biased region" description="Low complexity" evidence="1">
    <location>
        <begin position="121"/>
        <end position="132"/>
    </location>
</feature>
<accession>A0AAW0YYD7</accession>
<organism evidence="2 3">
    <name type="scientific">Kwoniella newhampshirensis</name>
    <dbReference type="NCBI Taxonomy" id="1651941"/>
    <lineage>
        <taxon>Eukaryota</taxon>
        <taxon>Fungi</taxon>
        <taxon>Dikarya</taxon>
        <taxon>Basidiomycota</taxon>
        <taxon>Agaricomycotina</taxon>
        <taxon>Tremellomycetes</taxon>
        <taxon>Tremellales</taxon>
        <taxon>Cryptococcaceae</taxon>
        <taxon>Kwoniella</taxon>
    </lineage>
</organism>
<dbReference type="RefSeq" id="XP_066802365.1">
    <property type="nucleotide sequence ID" value="XM_066946986.1"/>
</dbReference>
<keyword evidence="3" id="KW-1185">Reference proteome</keyword>
<reference evidence="2 3" key="1">
    <citation type="journal article" date="2024" name="bioRxiv">
        <title>Comparative genomics of Cryptococcus and Kwoniella reveals pathogenesis evolution and contrasting karyotype dynamics via intercentromeric recombination or chromosome fusion.</title>
        <authorList>
            <person name="Coelho M.A."/>
            <person name="David-Palma M."/>
            <person name="Shea T."/>
            <person name="Bowers K."/>
            <person name="McGinley-Smith S."/>
            <person name="Mohammad A.W."/>
            <person name="Gnirke A."/>
            <person name="Yurkov A.M."/>
            <person name="Nowrousian M."/>
            <person name="Sun S."/>
            <person name="Cuomo C.A."/>
            <person name="Heitman J."/>
        </authorList>
    </citation>
    <scope>NUCLEOTIDE SEQUENCE [LARGE SCALE GENOMIC DNA]</scope>
    <source>
        <strain evidence="2 3">CBS 13917</strain>
    </source>
</reference>
<comment type="caution">
    <text evidence="2">The sequence shown here is derived from an EMBL/GenBank/DDBJ whole genome shotgun (WGS) entry which is preliminary data.</text>
</comment>
<feature type="region of interest" description="Disordered" evidence="1">
    <location>
        <begin position="435"/>
        <end position="460"/>
    </location>
</feature>
<feature type="region of interest" description="Disordered" evidence="1">
    <location>
        <begin position="117"/>
        <end position="154"/>
    </location>
</feature>
<dbReference type="PANTHER" id="PTHR13379:SF0">
    <property type="entry name" value="UPF0415 PROTEIN C7ORF25"/>
    <property type="match status" value="1"/>
</dbReference>
<dbReference type="PANTHER" id="PTHR13379">
    <property type="entry name" value="UNCHARACTERIZED DUF1308"/>
    <property type="match status" value="1"/>
</dbReference>
<evidence type="ECO:0000256" key="1">
    <source>
        <dbReference type="SAM" id="MobiDB-lite"/>
    </source>
</evidence>
<dbReference type="EMBL" id="JBCAWK010000007">
    <property type="protein sequence ID" value="KAK8853179.1"/>
    <property type="molecule type" value="Genomic_DNA"/>
</dbReference>
<dbReference type="AlphaFoldDB" id="A0AAW0YYD7"/>
<dbReference type="KEGG" id="kne:92181139"/>
<evidence type="ECO:0000313" key="3">
    <source>
        <dbReference type="Proteomes" id="UP001388673"/>
    </source>
</evidence>